<reference evidence="2" key="2">
    <citation type="submission" date="2022-10" db="EMBL/GenBank/DDBJ databases">
        <authorList>
            <person name="Aronson H.S."/>
        </authorList>
    </citation>
    <scope>NUCLEOTIDE SEQUENCE</scope>
    <source>
        <strain evidence="2">RS19-109</strain>
    </source>
</reference>
<organism evidence="2 3">
    <name type="scientific">Thiovibrio frasassiensis</name>
    <dbReference type="NCBI Taxonomy" id="2984131"/>
    <lineage>
        <taxon>Bacteria</taxon>
        <taxon>Pseudomonadati</taxon>
        <taxon>Thermodesulfobacteriota</taxon>
        <taxon>Desulfobulbia</taxon>
        <taxon>Desulfobulbales</taxon>
        <taxon>Thiovibrionaceae</taxon>
        <taxon>Thiovibrio</taxon>
    </lineage>
</organism>
<dbReference type="PROSITE" id="PS51379">
    <property type="entry name" value="4FE4S_FER_2"/>
    <property type="match status" value="2"/>
</dbReference>
<evidence type="ECO:0000313" key="2">
    <source>
        <dbReference type="EMBL" id="MDG4475184.1"/>
    </source>
</evidence>
<keyword evidence="3" id="KW-1185">Reference proteome</keyword>
<name>A0A9X4MCR2_9BACT</name>
<dbReference type="EMBL" id="JAPHEH010000001">
    <property type="protein sequence ID" value="MDG4475184.1"/>
    <property type="molecule type" value="Genomic_DNA"/>
</dbReference>
<feature type="domain" description="4Fe-4S ferredoxin-type" evidence="1">
    <location>
        <begin position="201"/>
        <end position="230"/>
    </location>
</feature>
<dbReference type="Gene3D" id="3.30.70.20">
    <property type="match status" value="1"/>
</dbReference>
<dbReference type="RefSeq" id="WP_307632159.1">
    <property type="nucleotide sequence ID" value="NZ_JAPHEH010000001.1"/>
</dbReference>
<reference evidence="2" key="1">
    <citation type="journal article" date="2022" name="bioRxiv">
        <title>Thiovibrio frasassiensisgen. nov., sp. nov., an autotrophic, elemental sulfur disproportionating bacterium isolated from sulfidic karst sediment, and proposal of Thiovibrionaceae fam. nov.</title>
        <authorList>
            <person name="Aronson H."/>
            <person name="Thomas C."/>
            <person name="Bhattacharyya M."/>
            <person name="Eckstein S."/>
            <person name="Jensen S."/>
            <person name="Barco R."/>
            <person name="Macalady J."/>
            <person name="Amend J."/>
        </authorList>
    </citation>
    <scope>NUCLEOTIDE SEQUENCE</scope>
    <source>
        <strain evidence="2">RS19-109</strain>
    </source>
</reference>
<dbReference type="Proteomes" id="UP001154240">
    <property type="component" value="Unassembled WGS sequence"/>
</dbReference>
<dbReference type="InterPro" id="IPR017896">
    <property type="entry name" value="4Fe4S_Fe-S-bd"/>
</dbReference>
<dbReference type="SUPFAM" id="SSF54862">
    <property type="entry name" value="4Fe-4S ferredoxins"/>
    <property type="match status" value="1"/>
</dbReference>
<gene>
    <name evidence="2" type="ORF">OLX77_03295</name>
</gene>
<feature type="domain" description="4Fe-4S ferredoxin-type" evidence="1">
    <location>
        <begin position="232"/>
        <end position="261"/>
    </location>
</feature>
<evidence type="ECO:0000259" key="1">
    <source>
        <dbReference type="PROSITE" id="PS51379"/>
    </source>
</evidence>
<proteinExistence type="predicted"/>
<accession>A0A9X4MCR2</accession>
<protein>
    <submittedName>
        <fullName evidence="2">4Fe-4S binding protein</fullName>
    </submittedName>
</protein>
<sequence length="271" mass="31111">MCQFCTQHGEGKKWYENMANYTAEMFHQVNSEQNLLRFLRTFSKSLRDNVATASRWQRRFPRIYRFIAYPLLSRKMEKTHFGQVVPLEDVESILSQMEHIVRLPCVCRRVSLGTEQRYCFGVGMDLTPILAQVPDFAAFEYWTREQAIAFIRQLDQEGKTHSVWTFNTPFIGAICNCDQDCMAYRAQITLGVTRTMWKAEYVAAIDPHRCTGCNLCRKRCFFDAIGVNRDNQKCVIDAAACYGCGVCRPACQHNAIRLIDRAAVPAAAGSW</sequence>
<evidence type="ECO:0000313" key="3">
    <source>
        <dbReference type="Proteomes" id="UP001154240"/>
    </source>
</evidence>
<dbReference type="Pfam" id="PF00037">
    <property type="entry name" value="Fer4"/>
    <property type="match status" value="1"/>
</dbReference>
<dbReference type="AlphaFoldDB" id="A0A9X4MCR2"/>
<comment type="caution">
    <text evidence="2">The sequence shown here is derived from an EMBL/GenBank/DDBJ whole genome shotgun (WGS) entry which is preliminary data.</text>
</comment>